<dbReference type="Gene3D" id="3.10.20.90">
    <property type="entry name" value="Phosphatidylinositol 3-kinase Catalytic Subunit, Chain A, domain 1"/>
    <property type="match status" value="1"/>
</dbReference>
<dbReference type="InterPro" id="IPR019956">
    <property type="entry name" value="Ubiquitin_dom"/>
</dbReference>
<sequence length="450" mass="49829">MPPHTFSPARRPGSTGTSSNAIVRVRWESRTAGFANKSVQSIIQKAAEHFQLDAVQRDLVLLAELDGEEMEVTDDILRLLPKGTALTLSRIQREHEPRSSAQPRECGGTPAVARRTWSDLAAQGSSGWGTYRAPLGGMQIFIKTLTGKTMTIECQSSETIANIKAKVQDKEGIPPDQQRLIFAGEQLEDSHTLSHYNIGKESTIVLTLNLYGKKPVIYIFPPEPLPNVIVSVSLVSEWSFSHVYPLAPPQQPGEGRQRVTWSVSARPDGTLVEKHTNTELSYLFWEAESNLLLPPSPPLNPVDARGEHFDPAYPVLDCDTPTAVLLPFAGLLPYLDTTLKKLSLHTSARNDFITYWLPKLSKKPFVALRFLPQPAYERAAGLEVTPKPDVVTRVFMLFRGITAEVAAGSSWTAARARVGEVDWVRVVGVQDGTWDESRFRVLEWGAMEVV</sequence>
<dbReference type="FunFam" id="3.10.20.90:FF:000160">
    <property type="entry name" value="Polyubiquitin-C"/>
    <property type="match status" value="1"/>
</dbReference>
<feature type="domain" description="CIDE-N" evidence="4">
    <location>
        <begin position="19"/>
        <end position="97"/>
    </location>
</feature>
<dbReference type="AlphaFoldDB" id="A0A2G8S469"/>
<dbReference type="InterPro" id="IPR029071">
    <property type="entry name" value="Ubiquitin-like_domsf"/>
</dbReference>
<evidence type="ECO:0000313" key="6">
    <source>
        <dbReference type="Proteomes" id="UP000230002"/>
    </source>
</evidence>
<dbReference type="PANTHER" id="PTHR10666">
    <property type="entry name" value="UBIQUITIN"/>
    <property type="match status" value="1"/>
</dbReference>
<dbReference type="PROSITE" id="PS50053">
    <property type="entry name" value="UBIQUITIN_2"/>
    <property type="match status" value="1"/>
</dbReference>
<dbReference type="STRING" id="1077348.A0A2G8S469"/>
<dbReference type="SMART" id="SM00213">
    <property type="entry name" value="UBQ"/>
    <property type="match status" value="1"/>
</dbReference>
<gene>
    <name evidence="5" type="ORF">GSI_08617</name>
</gene>
<evidence type="ECO:0000256" key="1">
    <source>
        <dbReference type="ARBA" id="ARBA00022703"/>
    </source>
</evidence>
<dbReference type="PROSITE" id="PS51135">
    <property type="entry name" value="CIDE_N"/>
    <property type="match status" value="1"/>
</dbReference>
<organism evidence="5 6">
    <name type="scientific">Ganoderma sinense ZZ0214-1</name>
    <dbReference type="NCBI Taxonomy" id="1077348"/>
    <lineage>
        <taxon>Eukaryota</taxon>
        <taxon>Fungi</taxon>
        <taxon>Dikarya</taxon>
        <taxon>Basidiomycota</taxon>
        <taxon>Agaricomycotina</taxon>
        <taxon>Agaricomycetes</taxon>
        <taxon>Polyporales</taxon>
        <taxon>Polyporaceae</taxon>
        <taxon>Ganoderma</taxon>
    </lineage>
</organism>
<accession>A0A2G8S469</accession>
<keyword evidence="6" id="KW-1185">Reference proteome</keyword>
<dbReference type="Pfam" id="PF00240">
    <property type="entry name" value="ubiquitin"/>
    <property type="match status" value="1"/>
</dbReference>
<dbReference type="GO" id="GO:0006915">
    <property type="term" value="P:apoptotic process"/>
    <property type="evidence" value="ECO:0007669"/>
    <property type="project" value="UniProtKB-KW"/>
</dbReference>
<dbReference type="InterPro" id="IPR003508">
    <property type="entry name" value="CIDE-N_dom"/>
</dbReference>
<feature type="region of interest" description="Disordered" evidence="2">
    <location>
        <begin position="1"/>
        <end position="20"/>
    </location>
</feature>
<dbReference type="OrthoDB" id="2746623at2759"/>
<proteinExistence type="predicted"/>
<feature type="domain" description="Ubiquitin-like" evidence="3">
    <location>
        <begin position="138"/>
        <end position="213"/>
    </location>
</feature>
<dbReference type="Proteomes" id="UP000230002">
    <property type="component" value="Unassembled WGS sequence"/>
</dbReference>
<dbReference type="InterPro" id="IPR050158">
    <property type="entry name" value="Ubiquitin_ubiquitin-like"/>
</dbReference>
<dbReference type="SUPFAM" id="SSF54236">
    <property type="entry name" value="Ubiquitin-like"/>
    <property type="match status" value="1"/>
</dbReference>
<comment type="caution">
    <text evidence="5">The sequence shown here is derived from an EMBL/GenBank/DDBJ whole genome shotgun (WGS) entry which is preliminary data.</text>
</comment>
<dbReference type="InterPro" id="IPR019954">
    <property type="entry name" value="Ubiquitin_CS"/>
</dbReference>
<protein>
    <recommendedName>
        <fullName evidence="7">Ubiquitin-like domain-containing protein</fullName>
    </recommendedName>
</protein>
<keyword evidence="1" id="KW-0053">Apoptosis</keyword>
<evidence type="ECO:0000256" key="2">
    <source>
        <dbReference type="SAM" id="MobiDB-lite"/>
    </source>
</evidence>
<name>A0A2G8S469_9APHY</name>
<dbReference type="PROSITE" id="PS00299">
    <property type="entry name" value="UBIQUITIN_1"/>
    <property type="match status" value="1"/>
</dbReference>
<evidence type="ECO:0008006" key="7">
    <source>
        <dbReference type="Google" id="ProtNLM"/>
    </source>
</evidence>
<evidence type="ECO:0000259" key="4">
    <source>
        <dbReference type="PROSITE" id="PS51135"/>
    </source>
</evidence>
<dbReference type="EMBL" id="AYKW01000023">
    <property type="protein sequence ID" value="PIL28576.1"/>
    <property type="molecule type" value="Genomic_DNA"/>
</dbReference>
<evidence type="ECO:0000259" key="3">
    <source>
        <dbReference type="PROSITE" id="PS50053"/>
    </source>
</evidence>
<dbReference type="PRINTS" id="PR00348">
    <property type="entry name" value="UBIQUITIN"/>
</dbReference>
<evidence type="ECO:0000313" key="5">
    <source>
        <dbReference type="EMBL" id="PIL28576.1"/>
    </source>
</evidence>
<reference evidence="5 6" key="1">
    <citation type="journal article" date="2015" name="Sci. Rep.">
        <title>Chromosome-level genome map provides insights into diverse defense mechanisms in the medicinal fungus Ganoderma sinense.</title>
        <authorList>
            <person name="Zhu Y."/>
            <person name="Xu J."/>
            <person name="Sun C."/>
            <person name="Zhou S."/>
            <person name="Xu H."/>
            <person name="Nelson D.R."/>
            <person name="Qian J."/>
            <person name="Song J."/>
            <person name="Luo H."/>
            <person name="Xiang L."/>
            <person name="Li Y."/>
            <person name="Xu Z."/>
            <person name="Ji A."/>
            <person name="Wang L."/>
            <person name="Lu S."/>
            <person name="Hayward A."/>
            <person name="Sun W."/>
            <person name="Li X."/>
            <person name="Schwartz D.C."/>
            <person name="Wang Y."/>
            <person name="Chen S."/>
        </authorList>
    </citation>
    <scope>NUCLEOTIDE SEQUENCE [LARGE SCALE GENOMIC DNA]</scope>
    <source>
        <strain evidence="5 6">ZZ0214-1</strain>
    </source>
</reference>
<dbReference type="InterPro" id="IPR000626">
    <property type="entry name" value="Ubiquitin-like_dom"/>
</dbReference>